<dbReference type="AlphaFoldDB" id="A0A1G8FAG6"/>
<dbReference type="SUPFAM" id="SSF51735">
    <property type="entry name" value="NAD(P)-binding Rossmann-fold domains"/>
    <property type="match status" value="1"/>
</dbReference>
<dbReference type="EMBL" id="FNDD01000029">
    <property type="protein sequence ID" value="SDH79120.1"/>
    <property type="molecule type" value="Genomic_DNA"/>
</dbReference>
<keyword evidence="2" id="KW-1185">Reference proteome</keyword>
<dbReference type="STRING" id="861298.SAMN04488136_12958"/>
<dbReference type="Proteomes" id="UP000198854">
    <property type="component" value="Unassembled WGS sequence"/>
</dbReference>
<reference evidence="1 2" key="1">
    <citation type="submission" date="2016-10" db="EMBL/GenBank/DDBJ databases">
        <authorList>
            <person name="de Groot N.N."/>
        </authorList>
    </citation>
    <scope>NUCLEOTIDE SEQUENCE [LARGE SCALE GENOMIC DNA]</scope>
    <source>
        <strain evidence="1 2">CGMCC 1.10228</strain>
    </source>
</reference>
<proteinExistence type="predicted"/>
<accession>A0A1G8FAG6</accession>
<gene>
    <name evidence="1" type="ORF">SAMN04488136_12958</name>
</gene>
<dbReference type="OrthoDB" id="9786703at2"/>
<sequence>MTKISRLAFIGFGQTAETLLQVGLNRPNRIITAFDPNVLSKETCKDQLERFIRFGVQGCFSVQDAVHSAHLILVSPNSHELSQWLEELGKCLKPGQIVADLRGAEVDKQRLKTLVETHNGEYFAGELRLANDMIEVHSEQIKSLGEIFKSLELTPNKIELVDK</sequence>
<dbReference type="InterPro" id="IPR036291">
    <property type="entry name" value="NAD(P)-bd_dom_sf"/>
</dbReference>
<protein>
    <submittedName>
        <fullName evidence="1">Ornithine cyclodeaminase/mu-crystallin family protein</fullName>
    </submittedName>
</protein>
<dbReference type="Gene3D" id="3.40.50.720">
    <property type="entry name" value="NAD(P)-binding Rossmann-like Domain"/>
    <property type="match status" value="1"/>
</dbReference>
<evidence type="ECO:0000313" key="2">
    <source>
        <dbReference type="Proteomes" id="UP000198854"/>
    </source>
</evidence>
<name>A0A1G8FAG6_9VIBR</name>
<evidence type="ECO:0000313" key="1">
    <source>
        <dbReference type="EMBL" id="SDH79120.1"/>
    </source>
</evidence>
<dbReference type="RefSeq" id="WP_093278002.1">
    <property type="nucleotide sequence ID" value="NZ_FNDD01000029.1"/>
</dbReference>
<organism evidence="1 2">
    <name type="scientific">Vibrio xiamenensis</name>
    <dbReference type="NCBI Taxonomy" id="861298"/>
    <lineage>
        <taxon>Bacteria</taxon>
        <taxon>Pseudomonadati</taxon>
        <taxon>Pseudomonadota</taxon>
        <taxon>Gammaproteobacteria</taxon>
        <taxon>Vibrionales</taxon>
        <taxon>Vibrionaceae</taxon>
        <taxon>Vibrio</taxon>
    </lineage>
</organism>